<proteinExistence type="predicted"/>
<dbReference type="AlphaFoldDB" id="A0A6H5G9M8"/>
<gene>
    <name evidence="1" type="ORF">NTEN_LOCUS5339</name>
</gene>
<evidence type="ECO:0000313" key="2">
    <source>
        <dbReference type="Proteomes" id="UP000479000"/>
    </source>
</evidence>
<dbReference type="EMBL" id="CADCXU010008147">
    <property type="protein sequence ID" value="CAA9999056.1"/>
    <property type="molecule type" value="Genomic_DNA"/>
</dbReference>
<evidence type="ECO:0000313" key="1">
    <source>
        <dbReference type="EMBL" id="CAA9999056.1"/>
    </source>
</evidence>
<keyword evidence="2" id="KW-1185">Reference proteome</keyword>
<organism evidence="1 2">
    <name type="scientific">Nesidiocoris tenuis</name>
    <dbReference type="NCBI Taxonomy" id="355587"/>
    <lineage>
        <taxon>Eukaryota</taxon>
        <taxon>Metazoa</taxon>
        <taxon>Ecdysozoa</taxon>
        <taxon>Arthropoda</taxon>
        <taxon>Hexapoda</taxon>
        <taxon>Insecta</taxon>
        <taxon>Pterygota</taxon>
        <taxon>Neoptera</taxon>
        <taxon>Paraneoptera</taxon>
        <taxon>Hemiptera</taxon>
        <taxon>Heteroptera</taxon>
        <taxon>Panheteroptera</taxon>
        <taxon>Cimicomorpha</taxon>
        <taxon>Miridae</taxon>
        <taxon>Dicyphina</taxon>
        <taxon>Nesidiocoris</taxon>
    </lineage>
</organism>
<dbReference type="Proteomes" id="UP000479000">
    <property type="component" value="Unassembled WGS sequence"/>
</dbReference>
<feature type="non-terminal residue" evidence="1">
    <location>
        <position position="80"/>
    </location>
</feature>
<accession>A0A6H5G9M8</accession>
<name>A0A6H5G9M8_9HEMI</name>
<reference evidence="1 2" key="1">
    <citation type="submission" date="2020-02" db="EMBL/GenBank/DDBJ databases">
        <authorList>
            <person name="Ferguson B K."/>
        </authorList>
    </citation>
    <scope>NUCLEOTIDE SEQUENCE [LARGE SCALE GENOMIC DNA]</scope>
</reference>
<sequence>MVNSDYVTVTRIQRMPVTCWNIAEITPIYPFVNSTVGLDQYAQVPNLGRLQVPKAGSHGENTTGSTDRIRMKFFDNEIVF</sequence>
<protein>
    <submittedName>
        <fullName evidence="1">Uncharacterized protein</fullName>
    </submittedName>
</protein>